<evidence type="ECO:0000259" key="4">
    <source>
        <dbReference type="PROSITE" id="PS50932"/>
    </source>
</evidence>
<feature type="domain" description="HTH lacI-type" evidence="4">
    <location>
        <begin position="5"/>
        <end position="59"/>
    </location>
</feature>
<dbReference type="PROSITE" id="PS00356">
    <property type="entry name" value="HTH_LACI_1"/>
    <property type="match status" value="1"/>
</dbReference>
<accession>A0A4R1HGU9</accession>
<evidence type="ECO:0000313" key="6">
    <source>
        <dbReference type="Proteomes" id="UP000295030"/>
    </source>
</evidence>
<dbReference type="Gene3D" id="1.10.260.40">
    <property type="entry name" value="lambda repressor-like DNA-binding domains"/>
    <property type="match status" value="1"/>
</dbReference>
<dbReference type="InterPro" id="IPR028082">
    <property type="entry name" value="Peripla_BP_I"/>
</dbReference>
<protein>
    <submittedName>
        <fullName evidence="5">LacI family transcriptional regulator</fullName>
    </submittedName>
</protein>
<keyword evidence="1" id="KW-0805">Transcription regulation</keyword>
<dbReference type="Gene3D" id="3.40.50.2300">
    <property type="match status" value="2"/>
</dbReference>
<dbReference type="SUPFAM" id="SSF47413">
    <property type="entry name" value="lambda repressor-like DNA-binding domains"/>
    <property type="match status" value="1"/>
</dbReference>
<dbReference type="EMBL" id="SMFY01000005">
    <property type="protein sequence ID" value="TCK19645.1"/>
    <property type="molecule type" value="Genomic_DNA"/>
</dbReference>
<dbReference type="AlphaFoldDB" id="A0A4R1HGU9"/>
<dbReference type="PROSITE" id="PS50932">
    <property type="entry name" value="HTH_LACI_2"/>
    <property type="match status" value="1"/>
</dbReference>
<dbReference type="InterPro" id="IPR010982">
    <property type="entry name" value="Lambda_DNA-bd_dom_sf"/>
</dbReference>
<dbReference type="GO" id="GO:0003700">
    <property type="term" value="F:DNA-binding transcription factor activity"/>
    <property type="evidence" value="ECO:0007669"/>
    <property type="project" value="TreeGrafter"/>
</dbReference>
<keyword evidence="6" id="KW-1185">Reference proteome</keyword>
<dbReference type="GO" id="GO:0000976">
    <property type="term" value="F:transcription cis-regulatory region binding"/>
    <property type="evidence" value="ECO:0007669"/>
    <property type="project" value="TreeGrafter"/>
</dbReference>
<dbReference type="CDD" id="cd01575">
    <property type="entry name" value="PBP1_GntR"/>
    <property type="match status" value="1"/>
</dbReference>
<dbReference type="SMART" id="SM00354">
    <property type="entry name" value="HTH_LACI"/>
    <property type="match status" value="1"/>
</dbReference>
<evidence type="ECO:0000256" key="1">
    <source>
        <dbReference type="ARBA" id="ARBA00023015"/>
    </source>
</evidence>
<dbReference type="Proteomes" id="UP000295030">
    <property type="component" value="Unassembled WGS sequence"/>
</dbReference>
<sequence length="335" mass="36742">MKETARMIDVARAAKVGLTTVSRVLNEPKSVSEETRQRVMRAIAEIGYVPNLVAGSLASRRTNVVAAMVPTIGNPVFSETIESMSDEFREEGFHLLLGRTGEDESETESLISTFLARRPDALFIHGSKMPAAAHAMLQRAAIPVVESGDLSRAEGAVDMVVAYSNFAAAKAMTSHLLSRGHRKIAFVGRETRLNDRAQERQRGYSAALKEARIPVRSELILDLMLGYQEGAQALLHLRAVEPDLDAIFFAGDVWAAGALYECQRQGWRVPTDIAIAGFDDHIVAAQTVPPLTTVRVRRGEIGRRAAQLLLSRLRGDEVVEKIINVGFEIIERESA</sequence>
<gene>
    <name evidence="5" type="ORF">EV667_4085</name>
</gene>
<dbReference type="SUPFAM" id="SSF53822">
    <property type="entry name" value="Periplasmic binding protein-like I"/>
    <property type="match status" value="1"/>
</dbReference>
<name>A0A4R1HGU9_ANCAQ</name>
<evidence type="ECO:0000256" key="2">
    <source>
        <dbReference type="ARBA" id="ARBA00023125"/>
    </source>
</evidence>
<dbReference type="InterPro" id="IPR000843">
    <property type="entry name" value="HTH_LacI"/>
</dbReference>
<proteinExistence type="predicted"/>
<dbReference type="Pfam" id="PF00356">
    <property type="entry name" value="LacI"/>
    <property type="match status" value="1"/>
</dbReference>
<evidence type="ECO:0000313" key="5">
    <source>
        <dbReference type="EMBL" id="TCK19645.1"/>
    </source>
</evidence>
<dbReference type="PANTHER" id="PTHR30146:SF33">
    <property type="entry name" value="TRANSCRIPTIONAL REGULATOR"/>
    <property type="match status" value="1"/>
</dbReference>
<keyword evidence="3" id="KW-0804">Transcription</keyword>
<organism evidence="5 6">
    <name type="scientific">Ancylobacter aquaticus</name>
    <dbReference type="NCBI Taxonomy" id="100"/>
    <lineage>
        <taxon>Bacteria</taxon>
        <taxon>Pseudomonadati</taxon>
        <taxon>Pseudomonadota</taxon>
        <taxon>Alphaproteobacteria</taxon>
        <taxon>Hyphomicrobiales</taxon>
        <taxon>Xanthobacteraceae</taxon>
        <taxon>Ancylobacter</taxon>
    </lineage>
</organism>
<evidence type="ECO:0000256" key="3">
    <source>
        <dbReference type="ARBA" id="ARBA00023163"/>
    </source>
</evidence>
<dbReference type="PANTHER" id="PTHR30146">
    <property type="entry name" value="LACI-RELATED TRANSCRIPTIONAL REPRESSOR"/>
    <property type="match status" value="1"/>
</dbReference>
<dbReference type="InterPro" id="IPR046335">
    <property type="entry name" value="LacI/GalR-like_sensor"/>
</dbReference>
<keyword evidence="2" id="KW-0238">DNA-binding</keyword>
<reference evidence="5 6" key="1">
    <citation type="submission" date="2019-03" db="EMBL/GenBank/DDBJ databases">
        <title>Genomic Encyclopedia of Type Strains, Phase IV (KMG-IV): sequencing the most valuable type-strain genomes for metagenomic binning, comparative biology and taxonomic classification.</title>
        <authorList>
            <person name="Goeker M."/>
        </authorList>
    </citation>
    <scope>NUCLEOTIDE SEQUENCE [LARGE SCALE GENOMIC DNA]</scope>
    <source>
        <strain evidence="5 6">DSM 101</strain>
    </source>
</reference>
<comment type="caution">
    <text evidence="5">The sequence shown here is derived from an EMBL/GenBank/DDBJ whole genome shotgun (WGS) entry which is preliminary data.</text>
</comment>
<dbReference type="CDD" id="cd01392">
    <property type="entry name" value="HTH_LacI"/>
    <property type="match status" value="1"/>
</dbReference>
<dbReference type="Pfam" id="PF13377">
    <property type="entry name" value="Peripla_BP_3"/>
    <property type="match status" value="1"/>
</dbReference>